<reference evidence="1 2" key="1">
    <citation type="journal article" date="2019" name="Sci. Rep.">
        <title>Orb-weaving spider Araneus ventricosus genome elucidates the spidroin gene catalogue.</title>
        <authorList>
            <person name="Kono N."/>
            <person name="Nakamura H."/>
            <person name="Ohtoshi R."/>
            <person name="Moran D.A.P."/>
            <person name="Shinohara A."/>
            <person name="Yoshida Y."/>
            <person name="Fujiwara M."/>
            <person name="Mori M."/>
            <person name="Tomita M."/>
            <person name="Arakawa K."/>
        </authorList>
    </citation>
    <scope>NUCLEOTIDE SEQUENCE [LARGE SCALE GENOMIC DNA]</scope>
</reference>
<protein>
    <submittedName>
        <fullName evidence="1">Uncharacterized protein</fullName>
    </submittedName>
</protein>
<dbReference type="PANTHER" id="PTHR46409">
    <property type="entry name" value="HTH PSQ-TYPE DOMAIN-CONTAINING PROTEIN"/>
    <property type="match status" value="1"/>
</dbReference>
<evidence type="ECO:0000313" key="1">
    <source>
        <dbReference type="EMBL" id="GBM26681.1"/>
    </source>
</evidence>
<accession>A0A4Y2ECN4</accession>
<organism evidence="1 2">
    <name type="scientific">Araneus ventricosus</name>
    <name type="common">Orbweaver spider</name>
    <name type="synonym">Epeira ventricosa</name>
    <dbReference type="NCBI Taxonomy" id="182803"/>
    <lineage>
        <taxon>Eukaryota</taxon>
        <taxon>Metazoa</taxon>
        <taxon>Ecdysozoa</taxon>
        <taxon>Arthropoda</taxon>
        <taxon>Chelicerata</taxon>
        <taxon>Arachnida</taxon>
        <taxon>Araneae</taxon>
        <taxon>Araneomorphae</taxon>
        <taxon>Entelegynae</taxon>
        <taxon>Araneoidea</taxon>
        <taxon>Araneidae</taxon>
        <taxon>Araneus</taxon>
    </lineage>
</organism>
<dbReference type="OrthoDB" id="6617942at2759"/>
<dbReference type="AlphaFoldDB" id="A0A4Y2ECN4"/>
<dbReference type="Proteomes" id="UP000499080">
    <property type="component" value="Unassembled WGS sequence"/>
</dbReference>
<evidence type="ECO:0000313" key="2">
    <source>
        <dbReference type="Proteomes" id="UP000499080"/>
    </source>
</evidence>
<name>A0A4Y2ECN4_ARAVE</name>
<keyword evidence="2" id="KW-1185">Reference proteome</keyword>
<gene>
    <name evidence="1" type="ORF">AVEN_241337_1</name>
</gene>
<sequence length="204" mass="23674">MPVWFHIKEGKYFTNGPEHVFEVIKSSRYLSENLLKVIDPVIQRNAFFAHPGNVFLNIIVDKRDHIRELGFRRIIKAGNLASKRKTVRSFQPSKINFPTTYYIEMIHWNTITLSPPPLLRRFSNQEILSKVQSVGTAAEWNFHKFPSHIQTMERCLKLVTEASQKAVGSNSRYCFIRSTLFSRSSMPSFSSKSYFKVPKETEGK</sequence>
<proteinExistence type="predicted"/>
<dbReference type="PANTHER" id="PTHR46409:SF1">
    <property type="entry name" value="HTH PSQ-TYPE DOMAIN-CONTAINING PROTEIN"/>
    <property type="match status" value="1"/>
</dbReference>
<comment type="caution">
    <text evidence="1">The sequence shown here is derived from an EMBL/GenBank/DDBJ whole genome shotgun (WGS) entry which is preliminary data.</text>
</comment>
<dbReference type="EMBL" id="BGPR01000566">
    <property type="protein sequence ID" value="GBM26681.1"/>
    <property type="molecule type" value="Genomic_DNA"/>
</dbReference>